<dbReference type="Proteomes" id="UP000654075">
    <property type="component" value="Unassembled WGS sequence"/>
</dbReference>
<dbReference type="NCBIfam" id="TIGR00604">
    <property type="entry name" value="rad3"/>
    <property type="match status" value="1"/>
</dbReference>
<evidence type="ECO:0000256" key="9">
    <source>
        <dbReference type="ARBA" id="ARBA00023004"/>
    </source>
</evidence>
<dbReference type="InterPro" id="IPR006554">
    <property type="entry name" value="Helicase-like_DEXD_c2"/>
</dbReference>
<dbReference type="Pfam" id="PF13307">
    <property type="entry name" value="Helicase_C_2"/>
    <property type="match status" value="1"/>
</dbReference>
<dbReference type="InterPro" id="IPR006555">
    <property type="entry name" value="ATP-dep_Helicase_C"/>
</dbReference>
<dbReference type="InterPro" id="IPR010614">
    <property type="entry name" value="RAD3-like_helicase_DEAD"/>
</dbReference>
<dbReference type="OMA" id="NCATIVA"/>
<reference evidence="17" key="1">
    <citation type="submission" date="2021-02" db="EMBL/GenBank/DDBJ databases">
        <authorList>
            <person name="Dougan E. K."/>
            <person name="Rhodes N."/>
            <person name="Thang M."/>
            <person name="Chan C."/>
        </authorList>
    </citation>
    <scope>NUCLEOTIDE SEQUENCE</scope>
</reference>
<evidence type="ECO:0000259" key="16">
    <source>
        <dbReference type="PROSITE" id="PS51193"/>
    </source>
</evidence>
<feature type="region of interest" description="Disordered" evidence="15">
    <location>
        <begin position="734"/>
        <end position="775"/>
    </location>
</feature>
<evidence type="ECO:0000256" key="11">
    <source>
        <dbReference type="ARBA" id="ARBA00023125"/>
    </source>
</evidence>
<dbReference type="GO" id="GO:0010569">
    <property type="term" value="P:regulation of double-strand break repair via homologous recombination"/>
    <property type="evidence" value="ECO:0007669"/>
    <property type="project" value="TreeGrafter"/>
</dbReference>
<dbReference type="GO" id="GO:1904430">
    <property type="term" value="P:negative regulation of t-circle formation"/>
    <property type="evidence" value="ECO:0007669"/>
    <property type="project" value="TreeGrafter"/>
</dbReference>
<keyword evidence="9" id="KW-0408">Iron</keyword>
<evidence type="ECO:0000256" key="4">
    <source>
        <dbReference type="ARBA" id="ARBA00022741"/>
    </source>
</evidence>
<dbReference type="GO" id="GO:0005634">
    <property type="term" value="C:nucleus"/>
    <property type="evidence" value="ECO:0007669"/>
    <property type="project" value="UniProtKB-SubCell"/>
</dbReference>
<name>A0A813H0U5_POLGL</name>
<dbReference type="SMART" id="SM00488">
    <property type="entry name" value="DEXDc2"/>
    <property type="match status" value="1"/>
</dbReference>
<keyword evidence="8" id="KW-0067">ATP-binding</keyword>
<dbReference type="GO" id="GO:0051539">
    <property type="term" value="F:4 iron, 4 sulfur cluster binding"/>
    <property type="evidence" value="ECO:0007669"/>
    <property type="project" value="UniProtKB-KW"/>
</dbReference>
<dbReference type="InterPro" id="IPR027417">
    <property type="entry name" value="P-loop_NTPase"/>
</dbReference>
<evidence type="ECO:0000313" key="18">
    <source>
        <dbReference type="Proteomes" id="UP000654075"/>
    </source>
</evidence>
<evidence type="ECO:0000256" key="1">
    <source>
        <dbReference type="ARBA" id="ARBA00004123"/>
    </source>
</evidence>
<dbReference type="GO" id="GO:0003678">
    <property type="term" value="F:DNA helicase activity"/>
    <property type="evidence" value="ECO:0007669"/>
    <property type="project" value="InterPro"/>
</dbReference>
<evidence type="ECO:0000256" key="3">
    <source>
        <dbReference type="ARBA" id="ARBA00022723"/>
    </source>
</evidence>
<keyword evidence="4" id="KW-0547">Nucleotide-binding</keyword>
<proteinExistence type="predicted"/>
<dbReference type="GO" id="GO:0070182">
    <property type="term" value="F:DNA polymerase binding"/>
    <property type="evidence" value="ECO:0007669"/>
    <property type="project" value="TreeGrafter"/>
</dbReference>
<dbReference type="SMART" id="SM00491">
    <property type="entry name" value="HELICc2"/>
    <property type="match status" value="1"/>
</dbReference>
<accession>A0A813H0U5</accession>
<dbReference type="OrthoDB" id="19182at2759"/>
<dbReference type="GO" id="GO:0006281">
    <property type="term" value="P:DNA repair"/>
    <property type="evidence" value="ECO:0007669"/>
    <property type="project" value="UniProtKB-KW"/>
</dbReference>
<keyword evidence="3" id="KW-0479">Metal-binding</keyword>
<evidence type="ECO:0000256" key="14">
    <source>
        <dbReference type="ARBA" id="ARBA00023242"/>
    </source>
</evidence>
<evidence type="ECO:0000256" key="12">
    <source>
        <dbReference type="ARBA" id="ARBA00023204"/>
    </source>
</evidence>
<keyword evidence="18" id="KW-1185">Reference proteome</keyword>
<keyword evidence="11" id="KW-0238">DNA-binding</keyword>
<sequence length="862" mass="93548">MPTYDIAGVPVEFPYEAYDCQLDYMRAVVRALEVGSNALLESPTGTGKTLCLLCAALGWRRHRAQEVSEARTSWEAQSDATVPLKTCPRIWYSSRTHGQLRQVMSELKRTSYKPASVILGSREHFCVHSSVSRHTGARQNAMCKRARDDCKCHFHVGFRKNGSKVSTALKDIEEIVSTCKEANVCPYYKVREDAKEAELLLIAYDYLIGSQTRESLQISLKNSILIFDEGHNIERSCEASASFELTQADIAGAITELDDAFELISEGTVNAAEALPDMAEDAFLKLMNAAKKHLMGLEDSVSVDKLAKDARTDRMMFKAPGSHILTILGRGSARGGGVAKEDFKNLSNAFKRAMSVLTYSMETASSGGLYLDKLQGLFSAAFKPEVTELDKNYQVLIYEEIGDSKKGSKRKAVDFFSDAAPREGDAVVRTLCLWCFSCSVAMRELQQHEVHSVIITSGTLSPLDSTAEAFGVPFPVVLENTHVIDTRKQLWGGVLTAGPAKITLDASFANRSEQGYLRDLGNTLKGIAACAPDGLLLAFSSYAQKNSILQAWRESGLLEEISNLKPLFEEPQGNAETKLVLERYNTALSKAPMPGRHVGGAILAAVCRGKLCEGIDFTDKQCRMVVMVGIPFPSKYDLRVVMKQSFLDARGSEGDGWRWYNREAIRAVNQTLGRVIRHRNDFGAVLLCDVRYASNRNRLSSWLKPQVAVQTSFEAAVSGCARFFGIVNSESVLAPPTSHGQPDRGSTSTPSGRASEGLGSLSGAGPGNPVGRIADNSSDLGVLGALWRGRKRPKAAEGLTEEALALASALRVVHSPATSSSAVAVRGVTGSQTAAARVPGDRVPTAPRPFIRGATAQKPIST</sequence>
<keyword evidence="6" id="KW-0378">Hydrolase</keyword>
<keyword evidence="7" id="KW-0347">Helicase</keyword>
<organism evidence="17 18">
    <name type="scientific">Polarella glacialis</name>
    <name type="common">Dinoflagellate</name>
    <dbReference type="NCBI Taxonomy" id="89957"/>
    <lineage>
        <taxon>Eukaryota</taxon>
        <taxon>Sar</taxon>
        <taxon>Alveolata</taxon>
        <taxon>Dinophyceae</taxon>
        <taxon>Suessiales</taxon>
        <taxon>Suessiaceae</taxon>
        <taxon>Polarella</taxon>
    </lineage>
</organism>
<dbReference type="EMBL" id="CAJNNV010030077">
    <property type="protein sequence ID" value="CAE8631253.1"/>
    <property type="molecule type" value="Genomic_DNA"/>
</dbReference>
<dbReference type="InterPro" id="IPR013020">
    <property type="entry name" value="Rad3/Chl1-like"/>
</dbReference>
<feature type="compositionally biased region" description="Polar residues" evidence="15">
    <location>
        <begin position="738"/>
        <end position="750"/>
    </location>
</feature>
<feature type="domain" description="Helicase ATP-binding" evidence="16">
    <location>
        <begin position="7"/>
        <end position="279"/>
    </location>
</feature>
<evidence type="ECO:0000313" key="17">
    <source>
        <dbReference type="EMBL" id="CAE8631253.1"/>
    </source>
</evidence>
<dbReference type="GO" id="GO:0045910">
    <property type="term" value="P:negative regulation of DNA recombination"/>
    <property type="evidence" value="ECO:0007669"/>
    <property type="project" value="TreeGrafter"/>
</dbReference>
<keyword evidence="2" id="KW-0004">4Fe-4S</keyword>
<dbReference type="InterPro" id="IPR045028">
    <property type="entry name" value="DinG/Rad3-like"/>
</dbReference>
<evidence type="ECO:0000256" key="5">
    <source>
        <dbReference type="ARBA" id="ARBA00022763"/>
    </source>
</evidence>
<evidence type="ECO:0000256" key="10">
    <source>
        <dbReference type="ARBA" id="ARBA00023014"/>
    </source>
</evidence>
<dbReference type="GO" id="GO:0003677">
    <property type="term" value="F:DNA binding"/>
    <property type="evidence" value="ECO:0007669"/>
    <property type="project" value="UniProtKB-KW"/>
</dbReference>
<dbReference type="SUPFAM" id="SSF52540">
    <property type="entry name" value="P-loop containing nucleoside triphosphate hydrolases"/>
    <property type="match status" value="1"/>
</dbReference>
<comment type="caution">
    <text evidence="17">The sequence shown here is derived from an EMBL/GenBank/DDBJ whole genome shotgun (WGS) entry which is preliminary data.</text>
</comment>
<dbReference type="GO" id="GO:0090657">
    <property type="term" value="P:telomeric loop disassembly"/>
    <property type="evidence" value="ECO:0007669"/>
    <property type="project" value="TreeGrafter"/>
</dbReference>
<dbReference type="PANTHER" id="PTHR11472:SF34">
    <property type="entry name" value="REGULATOR OF TELOMERE ELONGATION HELICASE 1"/>
    <property type="match status" value="1"/>
</dbReference>
<protein>
    <recommendedName>
        <fullName evidence="16">Helicase ATP-binding domain-containing protein</fullName>
    </recommendedName>
</protein>
<keyword evidence="12" id="KW-0234">DNA repair</keyword>
<evidence type="ECO:0000256" key="15">
    <source>
        <dbReference type="SAM" id="MobiDB-lite"/>
    </source>
</evidence>
<dbReference type="InterPro" id="IPR014013">
    <property type="entry name" value="Helic_SF1/SF2_ATP-bd_DinG/Rad3"/>
</dbReference>
<dbReference type="PROSITE" id="PS51193">
    <property type="entry name" value="HELICASE_ATP_BIND_2"/>
    <property type="match status" value="1"/>
</dbReference>
<dbReference type="GO" id="GO:0046872">
    <property type="term" value="F:metal ion binding"/>
    <property type="evidence" value="ECO:0007669"/>
    <property type="project" value="UniProtKB-KW"/>
</dbReference>
<keyword evidence="14" id="KW-0539">Nucleus</keyword>
<dbReference type="AlphaFoldDB" id="A0A813H0U5"/>
<keyword evidence="13" id="KW-0413">Isomerase</keyword>
<keyword evidence="5" id="KW-0227">DNA damage</keyword>
<dbReference type="PANTHER" id="PTHR11472">
    <property type="entry name" value="DNA REPAIR DEAD HELICASE RAD3/XP-D SUBFAMILY MEMBER"/>
    <property type="match status" value="1"/>
</dbReference>
<evidence type="ECO:0000256" key="6">
    <source>
        <dbReference type="ARBA" id="ARBA00022801"/>
    </source>
</evidence>
<evidence type="ECO:0000256" key="2">
    <source>
        <dbReference type="ARBA" id="ARBA00022485"/>
    </source>
</evidence>
<dbReference type="Gene3D" id="3.40.50.300">
    <property type="entry name" value="P-loop containing nucleotide triphosphate hydrolases"/>
    <property type="match status" value="2"/>
</dbReference>
<keyword evidence="10" id="KW-0411">Iron-sulfur</keyword>
<dbReference type="GO" id="GO:0005524">
    <property type="term" value="F:ATP binding"/>
    <property type="evidence" value="ECO:0007669"/>
    <property type="project" value="UniProtKB-KW"/>
</dbReference>
<dbReference type="Pfam" id="PF06733">
    <property type="entry name" value="DEAD_2"/>
    <property type="match status" value="1"/>
</dbReference>
<evidence type="ECO:0000256" key="13">
    <source>
        <dbReference type="ARBA" id="ARBA00023235"/>
    </source>
</evidence>
<dbReference type="GO" id="GO:0016818">
    <property type="term" value="F:hydrolase activity, acting on acid anhydrides, in phosphorus-containing anhydrides"/>
    <property type="evidence" value="ECO:0007669"/>
    <property type="project" value="InterPro"/>
</dbReference>
<comment type="subcellular location">
    <subcellularLocation>
        <location evidence="1">Nucleus</location>
    </subcellularLocation>
</comment>
<gene>
    <name evidence="17" type="ORF">PGLA1383_LOCUS47383</name>
</gene>
<evidence type="ECO:0000256" key="7">
    <source>
        <dbReference type="ARBA" id="ARBA00022806"/>
    </source>
</evidence>
<evidence type="ECO:0000256" key="8">
    <source>
        <dbReference type="ARBA" id="ARBA00022840"/>
    </source>
</evidence>